<proteinExistence type="predicted"/>
<organism evidence="1 2">
    <name type="scientific">[Eubacterium] siraeum</name>
    <dbReference type="NCBI Taxonomy" id="39492"/>
    <lineage>
        <taxon>Bacteria</taxon>
        <taxon>Bacillati</taxon>
        <taxon>Bacillota</taxon>
        <taxon>Clostridia</taxon>
        <taxon>Eubacteriales</taxon>
        <taxon>Oscillospiraceae</taxon>
        <taxon>Oscillospiraceae incertae sedis</taxon>
    </lineage>
</organism>
<dbReference type="Proteomes" id="UP001210809">
    <property type="component" value="Unassembled WGS sequence"/>
</dbReference>
<dbReference type="EMBL" id="JAQLXW010000008">
    <property type="protein sequence ID" value="MDB8003884.1"/>
    <property type="molecule type" value="Genomic_DNA"/>
</dbReference>
<accession>A0AAW6D0G9</accession>
<gene>
    <name evidence="1" type="ORF">PNE09_07365</name>
</gene>
<reference evidence="1" key="1">
    <citation type="submission" date="2023-01" db="EMBL/GenBank/DDBJ databases">
        <title>Human gut microbiome strain richness.</title>
        <authorList>
            <person name="Chen-Liaw A."/>
        </authorList>
    </citation>
    <scope>NUCLEOTIDE SEQUENCE</scope>
    <source>
        <strain evidence="1">1001283st1_G1_1001283B150217_161031</strain>
    </source>
</reference>
<dbReference type="AlphaFoldDB" id="A0AAW6D0G9"/>
<evidence type="ECO:0000313" key="2">
    <source>
        <dbReference type="Proteomes" id="UP001210809"/>
    </source>
</evidence>
<name>A0AAW6D0G9_9FIRM</name>
<sequence length="59" mass="6751">MMIENIENEKDCCGSCDFCMFDNNGNAVCADDNSKHKYGDIISENDEICENYQLRFGIM</sequence>
<comment type="caution">
    <text evidence="1">The sequence shown here is derived from an EMBL/GenBank/DDBJ whole genome shotgun (WGS) entry which is preliminary data.</text>
</comment>
<evidence type="ECO:0000313" key="1">
    <source>
        <dbReference type="EMBL" id="MDB8003884.1"/>
    </source>
</evidence>
<protein>
    <submittedName>
        <fullName evidence="1">Uncharacterized protein</fullName>
    </submittedName>
</protein>